<accession>A0A6L2K5N4</accession>
<reference evidence="2" key="1">
    <citation type="journal article" date="2019" name="Sci. Rep.">
        <title>Draft genome of Tanacetum cinerariifolium, the natural source of mosquito coil.</title>
        <authorList>
            <person name="Yamashiro T."/>
            <person name="Shiraishi A."/>
            <person name="Satake H."/>
            <person name="Nakayama K."/>
        </authorList>
    </citation>
    <scope>NUCLEOTIDE SEQUENCE</scope>
</reference>
<evidence type="ECO:0000256" key="1">
    <source>
        <dbReference type="SAM" id="MobiDB-lite"/>
    </source>
</evidence>
<feature type="region of interest" description="Disordered" evidence="1">
    <location>
        <begin position="1"/>
        <end position="22"/>
    </location>
</feature>
<organism evidence="2">
    <name type="scientific">Tanacetum cinerariifolium</name>
    <name type="common">Dalmatian daisy</name>
    <name type="synonym">Chrysanthemum cinerariifolium</name>
    <dbReference type="NCBI Taxonomy" id="118510"/>
    <lineage>
        <taxon>Eukaryota</taxon>
        <taxon>Viridiplantae</taxon>
        <taxon>Streptophyta</taxon>
        <taxon>Embryophyta</taxon>
        <taxon>Tracheophyta</taxon>
        <taxon>Spermatophyta</taxon>
        <taxon>Magnoliopsida</taxon>
        <taxon>eudicotyledons</taxon>
        <taxon>Gunneridae</taxon>
        <taxon>Pentapetalae</taxon>
        <taxon>asterids</taxon>
        <taxon>campanulids</taxon>
        <taxon>Asterales</taxon>
        <taxon>Asteraceae</taxon>
        <taxon>Asteroideae</taxon>
        <taxon>Anthemideae</taxon>
        <taxon>Anthemidinae</taxon>
        <taxon>Tanacetum</taxon>
    </lineage>
</organism>
<dbReference type="EMBL" id="BKCJ010001882">
    <property type="protein sequence ID" value="GEU44708.1"/>
    <property type="molecule type" value="Genomic_DNA"/>
</dbReference>
<evidence type="ECO:0000313" key="2">
    <source>
        <dbReference type="EMBL" id="GEU44708.1"/>
    </source>
</evidence>
<dbReference type="AlphaFoldDB" id="A0A6L2K5N4"/>
<comment type="caution">
    <text evidence="2">The sequence shown here is derived from an EMBL/GenBank/DDBJ whole genome shotgun (WGS) entry which is preliminary data.</text>
</comment>
<protein>
    <submittedName>
        <fullName evidence="2">Uncharacterized protein</fullName>
    </submittedName>
</protein>
<name>A0A6L2K5N4_TANCI</name>
<proteinExistence type="predicted"/>
<gene>
    <name evidence="2" type="ORF">Tci_016686</name>
</gene>
<sequence length="200" mass="22076">MEEDVNDGYEHKKEDFDGDLDSTLFLPSVESKSCGESISELQVDLEKELVREIVNETVKVNSLCGVVKDSSVGNVIGESNLGPILDLVSENPILNPNSNNGNSPRTSPNVSLRISRKGGILTDEESRSNAMFSFNKVKLGEMRIANEDSMMQEDDSAKKSVSFMNDVQGIRGNGNNKLRRIPVSIDERGKKRVDMDPLIE</sequence>